<dbReference type="AlphaFoldDB" id="D2U576"/>
<dbReference type="Gene3D" id="6.10.140.1330">
    <property type="match status" value="1"/>
</dbReference>
<dbReference type="InterPro" id="IPR018490">
    <property type="entry name" value="cNMP-bd_dom_sf"/>
</dbReference>
<feature type="transmembrane region" description="Helical" evidence="12">
    <location>
        <begin position="54"/>
        <end position="73"/>
    </location>
</feature>
<keyword evidence="2" id="KW-0813">Transport</keyword>
<gene>
    <name evidence="14" type="primary">sos1B</name>
</gene>
<dbReference type="InterPro" id="IPR000595">
    <property type="entry name" value="cNMP-bd_dom"/>
</dbReference>
<dbReference type="InterPro" id="IPR006153">
    <property type="entry name" value="Cation/H_exchanger_TM"/>
</dbReference>
<dbReference type="CDD" id="cd00038">
    <property type="entry name" value="CAP_ED"/>
    <property type="match status" value="1"/>
</dbReference>
<feature type="transmembrane region" description="Helical" evidence="12">
    <location>
        <begin position="122"/>
        <end position="145"/>
    </location>
</feature>
<sequence>MNVQKSSTEPGMGVNPLAADTEAVGPQVAVLFVGVSLFVGMASRHLLKNTSIPYTVALLILGIGLGSLEYGTTNGLGVLGDSIRMWASIDPNLILFVFLPALLFESSFAMDFHQIKRGFMQMLLLAAPGVVISTIFLGVVLVKILPYHWNWSTGFLLGGLLSATDPVAVVALLKELGASKKLSTLIEGESLMNDGTVIVVFHLFLQIVLGQKFSSGDVISFLCRVGLGAVGLGLLFGIVCVCWVGLVFNDTIIEITLTFTASYLAFFMAEEKAHVSGVLTVMTVGIFFAAFARTAFTGESERSMFHFWELISYIANTLIFVLSGAVIAESILRSHDKIEGRDWSNLLLLYIFVQFSRVVVVGLLYPGLKFFGYGMSWKEATILIWAGLRGAVALSLSLSVARVGQHDAHTHFTKVTEARFVFLTGGVVFLTLVINGSTTQFLFRFLNMNNTTETKTRILEFVKYEMYSNALEAFGEMGEDEELGPADWITIRKYLSCLSSLPEDGEPAHPHGPPGSEGSGIEYVEQQMQDTRIRFLNGVQAAYWSMLEEGRITQTAARILIQSIHEALDQVENYSGLQDWEGLRSHVRFSWYLEYLSLLPRRASTFFLIAQLEFACYIAAAFLRAHRMTRNYLRDFIGESFVAEAVIHESEAQGQEARQFLDDIRLAFPQVLRAVKTKQVTHAVLVHLTEYVRSLGNAGLLESKERLQLHDAVQIDLKKLLRNPPIVEMPTVWETLHNQPFIGALPVSVQRPLLDVAKEFMMVQSTIIYEEDKKPDGIWLIANGVVQCNSKATNGQQLHQPTFSLGSTLGLFEALTGRPYLCDIVTRSVVHCFFIERSKILSVQKEHPELEDFLWQESALAIAKVVLAKEFEKATLQDIRALMMEGSSMRIFLRGEVFELQPKKIGVLLDGFVRPESSFAIITAPAGLMRKVPLPSSGDFTRNSLKEGTVFHAEARSRILFFDMDLWQGSGQFLAVPHKDCHSSLRRSLIEHDTPRVNGHQSAADIYSAKALEISVFGSQIEGNSESWREEERPGNVLSRTHQSCSNLVKRMSMVMQGRPSNDKWWTSRHKVASQGKMDLVQPFLHKKETDPGYSSDESDGEHIVKIGSLSALFYPSHPHS</sequence>
<comment type="subcellular location">
    <subcellularLocation>
        <location evidence="1">Cell membrane</location>
        <topology evidence="1">Multi-pass membrane protein</topology>
    </subcellularLocation>
</comment>
<evidence type="ECO:0000259" key="13">
    <source>
        <dbReference type="PROSITE" id="PS50042"/>
    </source>
</evidence>
<feature type="domain" description="Cyclic nucleotide-binding" evidence="13">
    <location>
        <begin position="741"/>
        <end position="843"/>
    </location>
</feature>
<name>D2U576_PHYPA</name>
<keyword evidence="5 12" id="KW-1133">Transmembrane helix</keyword>
<feature type="transmembrane region" description="Helical" evidence="12">
    <location>
        <begin position="93"/>
        <end position="110"/>
    </location>
</feature>
<comment type="catalytic activity">
    <reaction evidence="11">
        <text>K(+)(in) + H(+)(out) = K(+)(out) + H(+)(in)</text>
        <dbReference type="Rhea" id="RHEA:29467"/>
        <dbReference type="ChEBI" id="CHEBI:15378"/>
        <dbReference type="ChEBI" id="CHEBI:29103"/>
    </reaction>
</comment>
<evidence type="ECO:0000256" key="6">
    <source>
        <dbReference type="ARBA" id="ARBA00023053"/>
    </source>
</evidence>
<dbReference type="GO" id="GO:0005886">
    <property type="term" value="C:plasma membrane"/>
    <property type="evidence" value="ECO:0007669"/>
    <property type="project" value="UniProtKB-SubCell"/>
</dbReference>
<organism evidence="14">
    <name type="scientific">Physcomitrium patens</name>
    <name type="common">Spreading-leaved earth moss</name>
    <name type="synonym">Physcomitrella patens</name>
    <dbReference type="NCBI Taxonomy" id="3218"/>
    <lineage>
        <taxon>Eukaryota</taxon>
        <taxon>Viridiplantae</taxon>
        <taxon>Streptophyta</taxon>
        <taxon>Embryophyta</taxon>
        <taxon>Bryophyta</taxon>
        <taxon>Bryophytina</taxon>
        <taxon>Bryopsida</taxon>
        <taxon>Funariidae</taxon>
        <taxon>Funariales</taxon>
        <taxon>Funariaceae</taxon>
        <taxon>Physcomitrium</taxon>
    </lineage>
</organism>
<feature type="transmembrane region" description="Helical" evidence="12">
    <location>
        <begin position="275"/>
        <end position="295"/>
    </location>
</feature>
<evidence type="ECO:0000256" key="8">
    <source>
        <dbReference type="ARBA" id="ARBA00023136"/>
    </source>
</evidence>
<evidence type="ECO:0000256" key="10">
    <source>
        <dbReference type="ARBA" id="ARBA00047524"/>
    </source>
</evidence>
<evidence type="ECO:0000256" key="7">
    <source>
        <dbReference type="ARBA" id="ARBA00023065"/>
    </source>
</evidence>
<feature type="transmembrane region" description="Helical" evidence="12">
    <location>
        <begin position="24"/>
        <end position="42"/>
    </location>
</feature>
<feature type="transmembrane region" description="Helical" evidence="12">
    <location>
        <begin position="307"/>
        <end position="327"/>
    </location>
</feature>
<evidence type="ECO:0000256" key="5">
    <source>
        <dbReference type="ARBA" id="ARBA00022989"/>
    </source>
</evidence>
<feature type="transmembrane region" description="Helical" evidence="12">
    <location>
        <begin position="251"/>
        <end position="269"/>
    </location>
</feature>
<dbReference type="PROSITE" id="PS50042">
    <property type="entry name" value="CNMP_BINDING_3"/>
    <property type="match status" value="1"/>
</dbReference>
<dbReference type="Gene3D" id="2.60.120.10">
    <property type="entry name" value="Jelly Rolls"/>
    <property type="match status" value="1"/>
</dbReference>
<feature type="transmembrane region" description="Helical" evidence="12">
    <location>
        <begin position="420"/>
        <end position="443"/>
    </location>
</feature>
<accession>D2U576</accession>
<evidence type="ECO:0000256" key="11">
    <source>
        <dbReference type="ARBA" id="ARBA00047912"/>
    </source>
</evidence>
<keyword evidence="7" id="KW-0406">Ion transport</keyword>
<keyword evidence="6" id="KW-0915">Sodium</keyword>
<dbReference type="Pfam" id="PF00027">
    <property type="entry name" value="cNMP_binding"/>
    <property type="match status" value="1"/>
</dbReference>
<comment type="catalytic activity">
    <reaction evidence="10">
        <text>Na(+)(in) + H(+)(out) = Na(+)(out) + H(+)(in)</text>
        <dbReference type="Rhea" id="RHEA:29419"/>
        <dbReference type="ChEBI" id="CHEBI:15378"/>
        <dbReference type="ChEBI" id="CHEBI:29101"/>
    </reaction>
</comment>
<dbReference type="OrthoDB" id="441412at2759"/>
<dbReference type="PANTHER" id="PTHR10110:SF86">
    <property type="entry name" value="SODIUM_HYDROGEN EXCHANGER 7"/>
    <property type="match status" value="1"/>
</dbReference>
<evidence type="ECO:0000256" key="4">
    <source>
        <dbReference type="ARBA" id="ARBA00022692"/>
    </source>
</evidence>
<feature type="transmembrane region" description="Helical" evidence="12">
    <location>
        <begin position="347"/>
        <end position="368"/>
    </location>
</feature>
<dbReference type="InterPro" id="IPR018422">
    <property type="entry name" value="Cation/H_exchanger_CPA1"/>
</dbReference>
<feature type="transmembrane region" description="Helical" evidence="12">
    <location>
        <begin position="151"/>
        <end position="173"/>
    </location>
</feature>
<dbReference type="InterPro" id="IPR014710">
    <property type="entry name" value="RmlC-like_jellyroll"/>
</dbReference>
<evidence type="ECO:0000256" key="9">
    <source>
        <dbReference type="ARBA" id="ARBA00023201"/>
    </source>
</evidence>
<dbReference type="EMBL" id="FN555709">
    <property type="protein sequence ID" value="CBG92827.1"/>
    <property type="molecule type" value="Genomic_DNA"/>
</dbReference>
<keyword evidence="4 12" id="KW-0812">Transmembrane</keyword>
<reference evidence="14" key="1">
    <citation type="journal article" date="2010" name="New Phytol.">
        <title>The SOS1 transporter of Physcomitrella patens mediates sodium efflux in planta.</title>
        <authorList>
            <person name="Fraile-Escanciano A."/>
            <person name="Kamisugi Y."/>
            <person name="Cuming A.C."/>
            <person name="Rodriguez-Navarro A."/>
            <person name="Benito B."/>
        </authorList>
    </citation>
    <scope>NUCLEOTIDE SEQUENCE</scope>
</reference>
<evidence type="ECO:0000256" key="2">
    <source>
        <dbReference type="ARBA" id="ARBA00022448"/>
    </source>
</evidence>
<feature type="transmembrane region" description="Helical" evidence="12">
    <location>
        <begin position="219"/>
        <end position="244"/>
    </location>
</feature>
<evidence type="ECO:0000256" key="3">
    <source>
        <dbReference type="ARBA" id="ARBA00022475"/>
    </source>
</evidence>
<evidence type="ECO:0000256" key="1">
    <source>
        <dbReference type="ARBA" id="ARBA00004651"/>
    </source>
</evidence>
<keyword evidence="8 12" id="KW-0472">Membrane</keyword>
<evidence type="ECO:0000313" key="14">
    <source>
        <dbReference type="EMBL" id="CBG92827.1"/>
    </source>
</evidence>
<proteinExistence type="predicted"/>
<dbReference type="PANTHER" id="PTHR10110">
    <property type="entry name" value="SODIUM/HYDROGEN EXCHANGER"/>
    <property type="match status" value="1"/>
</dbReference>
<evidence type="ECO:0000256" key="12">
    <source>
        <dbReference type="SAM" id="Phobius"/>
    </source>
</evidence>
<keyword evidence="9" id="KW-0739">Sodium transport</keyword>
<protein>
    <submittedName>
        <fullName evidence="14">SOS1B putative Na+/H+ antiporter</fullName>
    </submittedName>
</protein>
<dbReference type="GO" id="GO:0015385">
    <property type="term" value="F:sodium:proton antiporter activity"/>
    <property type="evidence" value="ECO:0007669"/>
    <property type="project" value="InterPro"/>
</dbReference>
<dbReference type="Pfam" id="PF00999">
    <property type="entry name" value="Na_H_Exchanger"/>
    <property type="match status" value="1"/>
</dbReference>
<keyword evidence="3" id="KW-1003">Cell membrane</keyword>
<dbReference type="SUPFAM" id="SSF51206">
    <property type="entry name" value="cAMP-binding domain-like"/>
    <property type="match status" value="1"/>
</dbReference>
<feature type="transmembrane region" description="Helical" evidence="12">
    <location>
        <begin position="380"/>
        <end position="400"/>
    </location>
</feature>